<evidence type="ECO:0000313" key="3">
    <source>
        <dbReference type="Proteomes" id="UP000184267"/>
    </source>
</evidence>
<proteinExistence type="predicted"/>
<reference evidence="2 3" key="1">
    <citation type="submission" date="2016-10" db="EMBL/GenBank/DDBJ databases">
        <title>Genome sequence of the basidiomycete white-rot fungus Trametes pubescens.</title>
        <authorList>
            <person name="Makela M.R."/>
            <person name="Granchi Z."/>
            <person name="Peng M."/>
            <person name="De Vries R.P."/>
            <person name="Grigoriev I."/>
            <person name="Riley R."/>
            <person name="Hilden K."/>
        </authorList>
    </citation>
    <scope>NUCLEOTIDE SEQUENCE [LARGE SCALE GENOMIC DNA]</scope>
    <source>
        <strain evidence="2 3">FBCC735</strain>
    </source>
</reference>
<evidence type="ECO:0000256" key="1">
    <source>
        <dbReference type="SAM" id="MobiDB-lite"/>
    </source>
</evidence>
<dbReference type="EMBL" id="MNAD01000263">
    <property type="protein sequence ID" value="OJT14654.1"/>
    <property type="molecule type" value="Genomic_DNA"/>
</dbReference>
<gene>
    <name evidence="2" type="ORF">TRAPUB_8788</name>
</gene>
<name>A0A1M2W471_TRAPU</name>
<dbReference type="AlphaFoldDB" id="A0A1M2W471"/>
<evidence type="ECO:0000313" key="2">
    <source>
        <dbReference type="EMBL" id="OJT14654.1"/>
    </source>
</evidence>
<comment type="caution">
    <text evidence="2">The sequence shown here is derived from an EMBL/GenBank/DDBJ whole genome shotgun (WGS) entry which is preliminary data.</text>
</comment>
<sequence>MPRQCTESGAGKNIFERRDGTALDGTHNGLRRARGRSQRAGPSAQLRRWPLAQDGERNGRPSRIHRLDEQTAARAGTIAPGIILQAAVAASTDFTDVQSAGSYLAHPTPGV</sequence>
<dbReference type="Proteomes" id="UP000184267">
    <property type="component" value="Unassembled WGS sequence"/>
</dbReference>
<organism evidence="2 3">
    <name type="scientific">Trametes pubescens</name>
    <name type="common">White-rot fungus</name>
    <dbReference type="NCBI Taxonomy" id="154538"/>
    <lineage>
        <taxon>Eukaryota</taxon>
        <taxon>Fungi</taxon>
        <taxon>Dikarya</taxon>
        <taxon>Basidiomycota</taxon>
        <taxon>Agaricomycotina</taxon>
        <taxon>Agaricomycetes</taxon>
        <taxon>Polyporales</taxon>
        <taxon>Polyporaceae</taxon>
        <taxon>Trametes</taxon>
    </lineage>
</organism>
<feature type="compositionally biased region" description="Basic and acidic residues" evidence="1">
    <location>
        <begin position="54"/>
        <end position="64"/>
    </location>
</feature>
<protein>
    <submittedName>
        <fullName evidence="2">Uncharacterized protein</fullName>
    </submittedName>
</protein>
<feature type="region of interest" description="Disordered" evidence="1">
    <location>
        <begin position="1"/>
        <end position="64"/>
    </location>
</feature>
<keyword evidence="3" id="KW-1185">Reference proteome</keyword>
<accession>A0A1M2W471</accession>